<dbReference type="InterPro" id="IPR050697">
    <property type="entry name" value="Adenylyl/Guanylyl_Cyclase_3/4"/>
</dbReference>
<sequence>MSDVQQTRFKSRLSAILFADMVGYSRMMAEDEMATTMAVKSCVEMFSALAGDFSGKVIGTNGDGVFLVFDSAVDAVSFAVEIQNRIREQNQGVSENKQTLFRIGINLGEIIIDELDLHGDSINIASRIESFAQPGRICISGTVHDQVSKKLSFGYEYLGAQEFKNISELVDVFQVHEDPAAATLTTGMRRPARSSEYVRPEANKEQSIVVLPFGFQGNDPSESWFADGLADDVTTNLSRFHDFFVIARGSAHVYNDRSIAARDVARELGVRYVVDGSVRKSGPRIRVALQLMDAKRDRTIWGEQYNREIEDIFDLQDEITQVIVSATAVQIEASELDRVRQQPPTNLAAYGFVLQGQSHIFRYTQEEVARARELYDKALEIDAAYARALAAKSRTLNIDWRYGWTDEPDRALDDALHLARQAVDFDNADARGFGELGFAHLYRKEHDAALNAYERALRLNPNDADLMSDMADALAHSGRSEEAVAMLHKAMRLNPFYPDQYIWHLGGAYFNLERYDDAIRTIQTMQNPTEGRRLLAASYGMLGRTAEAEAEARKVLQAHPNFSVDAWAAVQPDKFEEDVARFVDGLKKAGL</sequence>
<dbReference type="Pfam" id="PF00211">
    <property type="entry name" value="Guanylate_cyc"/>
    <property type="match status" value="1"/>
</dbReference>
<dbReference type="SUPFAM" id="SSF48452">
    <property type="entry name" value="TPR-like"/>
    <property type="match status" value="1"/>
</dbReference>
<dbReference type="PROSITE" id="PS50293">
    <property type="entry name" value="TPR_REGION"/>
    <property type="match status" value="1"/>
</dbReference>
<dbReference type="InterPro" id="IPR011990">
    <property type="entry name" value="TPR-like_helical_dom_sf"/>
</dbReference>
<dbReference type="PROSITE" id="PS50125">
    <property type="entry name" value="GUANYLATE_CYCLASE_2"/>
    <property type="match status" value="1"/>
</dbReference>
<evidence type="ECO:0000313" key="3">
    <source>
        <dbReference type="EMBL" id="MDA5400648.1"/>
    </source>
</evidence>
<proteinExistence type="predicted"/>
<dbReference type="PROSITE" id="PS50005">
    <property type="entry name" value="TPR"/>
    <property type="match status" value="2"/>
</dbReference>
<dbReference type="Proteomes" id="UP001151234">
    <property type="component" value="Unassembled WGS sequence"/>
</dbReference>
<reference evidence="3" key="1">
    <citation type="submission" date="2022-11" db="EMBL/GenBank/DDBJ databases">
        <title>Draft genome sequence of Hoeflea poritis E7-10 and Hoeflea prorocentri PM5-8, separated from scleractinian coral Porites lutea and marine dinoflagellate.</title>
        <authorList>
            <person name="Zhang G."/>
            <person name="Wei Q."/>
            <person name="Cai L."/>
        </authorList>
    </citation>
    <scope>NUCLEOTIDE SEQUENCE</scope>
    <source>
        <strain evidence="3">PM5-8</strain>
    </source>
</reference>
<dbReference type="CDD" id="cd07302">
    <property type="entry name" value="CHD"/>
    <property type="match status" value="1"/>
</dbReference>
<dbReference type="InterPro" id="IPR019734">
    <property type="entry name" value="TPR_rpt"/>
</dbReference>
<comment type="caution">
    <text evidence="3">The sequence shown here is derived from an EMBL/GenBank/DDBJ whole genome shotgun (WGS) entry which is preliminary data.</text>
</comment>
<dbReference type="GO" id="GO:0006171">
    <property type="term" value="P:cAMP biosynthetic process"/>
    <property type="evidence" value="ECO:0007669"/>
    <property type="project" value="TreeGrafter"/>
</dbReference>
<dbReference type="PANTHER" id="PTHR43081">
    <property type="entry name" value="ADENYLATE CYCLASE, TERMINAL-DIFFERENTIATION SPECIFIC-RELATED"/>
    <property type="match status" value="1"/>
</dbReference>
<dbReference type="SMART" id="SM00028">
    <property type="entry name" value="TPR"/>
    <property type="match status" value="4"/>
</dbReference>
<dbReference type="Gene3D" id="3.40.50.10070">
    <property type="entry name" value="TolB, N-terminal domain"/>
    <property type="match status" value="1"/>
</dbReference>
<evidence type="ECO:0000313" key="4">
    <source>
        <dbReference type="Proteomes" id="UP001151234"/>
    </source>
</evidence>
<protein>
    <submittedName>
        <fullName evidence="3">Tetratricopeptide repeat protein</fullName>
    </submittedName>
</protein>
<dbReference type="InterPro" id="IPR001054">
    <property type="entry name" value="A/G_cyclase"/>
</dbReference>
<keyword evidence="1" id="KW-0802">TPR repeat</keyword>
<dbReference type="InterPro" id="IPR029787">
    <property type="entry name" value="Nucleotide_cyclase"/>
</dbReference>
<dbReference type="GO" id="GO:0035556">
    <property type="term" value="P:intracellular signal transduction"/>
    <property type="evidence" value="ECO:0007669"/>
    <property type="project" value="InterPro"/>
</dbReference>
<dbReference type="GO" id="GO:0004016">
    <property type="term" value="F:adenylate cyclase activity"/>
    <property type="evidence" value="ECO:0007669"/>
    <property type="project" value="UniProtKB-ARBA"/>
</dbReference>
<evidence type="ECO:0000256" key="1">
    <source>
        <dbReference type="PROSITE-ProRule" id="PRU00339"/>
    </source>
</evidence>
<dbReference type="SUPFAM" id="SSF55073">
    <property type="entry name" value="Nucleotide cyclase"/>
    <property type="match status" value="1"/>
</dbReference>
<gene>
    <name evidence="3" type="ORF">OQ273_18890</name>
</gene>
<evidence type="ECO:0000259" key="2">
    <source>
        <dbReference type="PROSITE" id="PS50125"/>
    </source>
</evidence>
<dbReference type="Pfam" id="PF14559">
    <property type="entry name" value="TPR_19"/>
    <property type="match status" value="1"/>
</dbReference>
<feature type="repeat" description="TPR" evidence="1">
    <location>
        <begin position="464"/>
        <end position="497"/>
    </location>
</feature>
<dbReference type="AlphaFoldDB" id="A0A9X3UK74"/>
<accession>A0A9X3UK74</accession>
<dbReference type="EMBL" id="JAPJZI010000001">
    <property type="protein sequence ID" value="MDA5400648.1"/>
    <property type="molecule type" value="Genomic_DNA"/>
</dbReference>
<dbReference type="Gene3D" id="1.25.40.10">
    <property type="entry name" value="Tetratricopeptide repeat domain"/>
    <property type="match status" value="1"/>
</dbReference>
<dbReference type="PANTHER" id="PTHR43081:SF19">
    <property type="entry name" value="PH-SENSITIVE ADENYLATE CYCLASE RV1264"/>
    <property type="match status" value="1"/>
</dbReference>
<feature type="repeat" description="TPR" evidence="1">
    <location>
        <begin position="430"/>
        <end position="463"/>
    </location>
</feature>
<feature type="domain" description="Guanylate cyclase" evidence="2">
    <location>
        <begin position="15"/>
        <end position="129"/>
    </location>
</feature>
<dbReference type="RefSeq" id="WP_267992373.1">
    <property type="nucleotide sequence ID" value="NZ_JAPJZI010000001.1"/>
</dbReference>
<keyword evidence="4" id="KW-1185">Reference proteome</keyword>
<dbReference type="Gene3D" id="3.30.70.1230">
    <property type="entry name" value="Nucleotide cyclase"/>
    <property type="match status" value="1"/>
</dbReference>
<name>A0A9X3UK74_9HYPH</name>
<organism evidence="3 4">
    <name type="scientific">Hoeflea prorocentri</name>
    <dbReference type="NCBI Taxonomy" id="1922333"/>
    <lineage>
        <taxon>Bacteria</taxon>
        <taxon>Pseudomonadati</taxon>
        <taxon>Pseudomonadota</taxon>
        <taxon>Alphaproteobacteria</taxon>
        <taxon>Hyphomicrobiales</taxon>
        <taxon>Rhizobiaceae</taxon>
        <taxon>Hoeflea</taxon>
    </lineage>
</organism>